<dbReference type="AlphaFoldDB" id="A0A345HQ20"/>
<dbReference type="GO" id="GO:0005524">
    <property type="term" value="F:ATP binding"/>
    <property type="evidence" value="ECO:0007669"/>
    <property type="project" value="UniProtKB-KW"/>
</dbReference>
<sequence>MNHDGEQRDQYDQYDRSRLHDHCVTFQLPGHPRSVSRARDVLRRDFGLPGEPGDTAALLLSELVTNALRHGSPRGREIAVTLLRVEGLLRLEVEDAGECLPRPRVSEPDDECGRGLALIDALATDWGVAPRSGPGKRVWATLEVAGRGDPGAGAGAGMGAGVGSGVRGCRSCRTLRPEPPDLRDRASQPGR</sequence>
<dbReference type="InterPro" id="IPR003594">
    <property type="entry name" value="HATPase_dom"/>
</dbReference>
<feature type="compositionally biased region" description="Basic and acidic residues" evidence="2">
    <location>
        <begin position="175"/>
        <end position="191"/>
    </location>
</feature>
<dbReference type="SUPFAM" id="SSF55874">
    <property type="entry name" value="ATPase domain of HSP90 chaperone/DNA topoisomerase II/histidine kinase"/>
    <property type="match status" value="1"/>
</dbReference>
<dbReference type="GO" id="GO:0004674">
    <property type="term" value="F:protein serine/threonine kinase activity"/>
    <property type="evidence" value="ECO:0007669"/>
    <property type="project" value="UniProtKB-KW"/>
</dbReference>
<evidence type="ECO:0000259" key="3">
    <source>
        <dbReference type="Pfam" id="PF13581"/>
    </source>
</evidence>
<feature type="compositionally biased region" description="Gly residues" evidence="2">
    <location>
        <begin position="151"/>
        <end position="166"/>
    </location>
</feature>
<dbReference type="OrthoDB" id="4251531at2"/>
<dbReference type="RefSeq" id="WP_114660131.1">
    <property type="nucleotide sequence ID" value="NZ_CP031194.1"/>
</dbReference>
<feature type="region of interest" description="Disordered" evidence="2">
    <location>
        <begin position="151"/>
        <end position="191"/>
    </location>
</feature>
<dbReference type="InterPro" id="IPR050267">
    <property type="entry name" value="Anti-sigma-factor_SerPK"/>
</dbReference>
<evidence type="ECO:0000256" key="1">
    <source>
        <dbReference type="ARBA" id="ARBA00022527"/>
    </source>
</evidence>
<keyword evidence="5" id="KW-1185">Reference proteome</keyword>
<keyword evidence="1" id="KW-0418">Kinase</keyword>
<gene>
    <name evidence="4" type="ORF">DVK44_14995</name>
</gene>
<dbReference type="PANTHER" id="PTHR35526:SF3">
    <property type="entry name" value="ANTI-SIGMA-F FACTOR RSBW"/>
    <property type="match status" value="1"/>
</dbReference>
<dbReference type="KEGG" id="spad:DVK44_14995"/>
<keyword evidence="1" id="KW-0808">Transferase</keyword>
<reference evidence="5" key="1">
    <citation type="submission" date="2018-07" db="EMBL/GenBank/DDBJ databases">
        <authorList>
            <person name="Zhao J."/>
        </authorList>
    </citation>
    <scope>NUCLEOTIDE SEQUENCE [LARGE SCALE GENOMIC DNA]</scope>
    <source>
        <strain evidence="5">GSSD-12</strain>
    </source>
</reference>
<dbReference type="InterPro" id="IPR036890">
    <property type="entry name" value="HATPase_C_sf"/>
</dbReference>
<dbReference type="PANTHER" id="PTHR35526">
    <property type="entry name" value="ANTI-SIGMA-F FACTOR RSBW-RELATED"/>
    <property type="match status" value="1"/>
</dbReference>
<name>A0A345HQ20_9ACTN</name>
<dbReference type="Gene3D" id="3.30.565.10">
    <property type="entry name" value="Histidine kinase-like ATPase, C-terminal domain"/>
    <property type="match status" value="1"/>
</dbReference>
<evidence type="ECO:0000313" key="5">
    <source>
        <dbReference type="Proteomes" id="UP000253868"/>
    </source>
</evidence>
<keyword evidence="4" id="KW-0547">Nucleotide-binding</keyword>
<dbReference type="EMBL" id="CP031194">
    <property type="protein sequence ID" value="AXG78794.1"/>
    <property type="molecule type" value="Genomic_DNA"/>
</dbReference>
<dbReference type="CDD" id="cd16936">
    <property type="entry name" value="HATPase_RsbW-like"/>
    <property type="match status" value="1"/>
</dbReference>
<keyword evidence="1" id="KW-0723">Serine/threonine-protein kinase</keyword>
<dbReference type="Pfam" id="PF13581">
    <property type="entry name" value="HATPase_c_2"/>
    <property type="match status" value="1"/>
</dbReference>
<protein>
    <submittedName>
        <fullName evidence="4">ATP-binding protein</fullName>
    </submittedName>
</protein>
<feature type="domain" description="Histidine kinase/HSP90-like ATPase" evidence="3">
    <location>
        <begin position="35"/>
        <end position="141"/>
    </location>
</feature>
<proteinExistence type="predicted"/>
<accession>A0A345HQ20</accession>
<evidence type="ECO:0000313" key="4">
    <source>
        <dbReference type="EMBL" id="AXG78794.1"/>
    </source>
</evidence>
<dbReference type="Proteomes" id="UP000253868">
    <property type="component" value="Chromosome"/>
</dbReference>
<organism evidence="4 5">
    <name type="scientific">Streptomyces paludis</name>
    <dbReference type="NCBI Taxonomy" id="2282738"/>
    <lineage>
        <taxon>Bacteria</taxon>
        <taxon>Bacillati</taxon>
        <taxon>Actinomycetota</taxon>
        <taxon>Actinomycetes</taxon>
        <taxon>Kitasatosporales</taxon>
        <taxon>Streptomycetaceae</taxon>
        <taxon>Streptomyces</taxon>
    </lineage>
</organism>
<keyword evidence="4" id="KW-0067">ATP-binding</keyword>
<evidence type="ECO:0000256" key="2">
    <source>
        <dbReference type="SAM" id="MobiDB-lite"/>
    </source>
</evidence>